<accession>A0A9W9FWP4</accession>
<feature type="transmembrane region" description="Helical" evidence="6">
    <location>
        <begin position="220"/>
        <end position="239"/>
    </location>
</feature>
<dbReference type="AlphaFoldDB" id="A0A9W9FWP4"/>
<feature type="transmembrane region" description="Helical" evidence="6">
    <location>
        <begin position="65"/>
        <end position="85"/>
    </location>
</feature>
<feature type="transmembrane region" description="Helical" evidence="6">
    <location>
        <begin position="178"/>
        <end position="200"/>
    </location>
</feature>
<evidence type="ECO:0000256" key="5">
    <source>
        <dbReference type="SAM" id="MobiDB-lite"/>
    </source>
</evidence>
<keyword evidence="2 6" id="KW-0812">Transmembrane</keyword>
<dbReference type="InterPro" id="IPR005178">
    <property type="entry name" value="Ostalpha/TMEM184C"/>
</dbReference>
<sequence>MPTTFAKQAPEPVVGDLYFYHLNMMISGACTALVCVIIFGLMFWHSIHLSKPREQIKIMKICLLLPLYTVVSFLSICFPHAYASLDPWLDFFQACALGTFFLLMCQFIASDSQSDVNVFFAAFEAPQKSGKSHVTGLEWFRKQWIAIVQYPVVSLLVAVATDITQAAKIYCLDSNKPYFAHIWLMVISTVSVAIAVLAVLKFYKSLKTFLASHQPLAKLLAFKLIVGLSFLESIIFTILRTTNVLKETSTLSYADVNIGIPNLVTCLQMVPFALFFPYAYRTSPYIGAGPYQGGFLGFRAWIGVYNPMELLRAIKFAFGMATEMRKQGGESGDSLVQGRTSYSPPTAPPYTYHNLDSTSTAYEQAYDMETPGAPSKVGPTSQKY</sequence>
<feature type="transmembrane region" description="Helical" evidence="6">
    <location>
        <begin position="144"/>
        <end position="166"/>
    </location>
</feature>
<dbReference type="Pfam" id="PF03619">
    <property type="entry name" value="Solute_trans_a"/>
    <property type="match status" value="1"/>
</dbReference>
<evidence type="ECO:0000256" key="2">
    <source>
        <dbReference type="ARBA" id="ARBA00022692"/>
    </source>
</evidence>
<comment type="subcellular location">
    <subcellularLocation>
        <location evidence="1">Membrane</location>
        <topology evidence="1">Multi-pass membrane protein</topology>
    </subcellularLocation>
</comment>
<dbReference type="EMBL" id="JAPQKH010000003">
    <property type="protein sequence ID" value="KAJ5107843.1"/>
    <property type="molecule type" value="Genomic_DNA"/>
</dbReference>
<evidence type="ECO:0000313" key="8">
    <source>
        <dbReference type="Proteomes" id="UP001149165"/>
    </source>
</evidence>
<dbReference type="GO" id="GO:0016020">
    <property type="term" value="C:membrane"/>
    <property type="evidence" value="ECO:0007669"/>
    <property type="project" value="UniProtKB-SubCell"/>
</dbReference>
<keyword evidence="3 6" id="KW-1133">Transmembrane helix</keyword>
<reference evidence="7" key="2">
    <citation type="journal article" date="2023" name="IMA Fungus">
        <title>Comparative genomic study of the Penicillium genus elucidates a diverse pangenome and 15 lateral gene transfer events.</title>
        <authorList>
            <person name="Petersen C."/>
            <person name="Sorensen T."/>
            <person name="Nielsen M.R."/>
            <person name="Sondergaard T.E."/>
            <person name="Sorensen J.L."/>
            <person name="Fitzpatrick D.A."/>
            <person name="Frisvad J.C."/>
            <person name="Nielsen K.L."/>
        </authorList>
    </citation>
    <scope>NUCLEOTIDE SEQUENCE</scope>
    <source>
        <strain evidence="7">IBT 30069</strain>
    </source>
</reference>
<evidence type="ECO:0000256" key="1">
    <source>
        <dbReference type="ARBA" id="ARBA00004141"/>
    </source>
</evidence>
<evidence type="ECO:0008006" key="9">
    <source>
        <dbReference type="Google" id="ProtNLM"/>
    </source>
</evidence>
<feature type="region of interest" description="Disordered" evidence="5">
    <location>
        <begin position="327"/>
        <end position="355"/>
    </location>
</feature>
<evidence type="ECO:0000313" key="7">
    <source>
        <dbReference type="EMBL" id="KAJ5107843.1"/>
    </source>
</evidence>
<dbReference type="PROSITE" id="PS51257">
    <property type="entry name" value="PROKAR_LIPOPROTEIN"/>
    <property type="match status" value="1"/>
</dbReference>
<feature type="compositionally biased region" description="Low complexity" evidence="5">
    <location>
        <begin position="340"/>
        <end position="352"/>
    </location>
</feature>
<comment type="caution">
    <text evidence="7">The sequence shown here is derived from an EMBL/GenBank/DDBJ whole genome shotgun (WGS) entry which is preliminary data.</text>
</comment>
<evidence type="ECO:0000256" key="3">
    <source>
        <dbReference type="ARBA" id="ARBA00022989"/>
    </source>
</evidence>
<protein>
    <recommendedName>
        <fullName evidence="9">DUF300-domain-containing protein</fullName>
    </recommendedName>
</protein>
<keyword evidence="8" id="KW-1185">Reference proteome</keyword>
<keyword evidence="4 6" id="KW-0472">Membrane</keyword>
<proteinExistence type="predicted"/>
<dbReference type="PANTHER" id="PTHR23423">
    <property type="entry name" value="ORGANIC SOLUTE TRANSPORTER-RELATED"/>
    <property type="match status" value="1"/>
</dbReference>
<dbReference type="Proteomes" id="UP001149165">
    <property type="component" value="Unassembled WGS sequence"/>
</dbReference>
<feature type="transmembrane region" description="Helical" evidence="6">
    <location>
        <begin position="91"/>
        <end position="109"/>
    </location>
</feature>
<gene>
    <name evidence="7" type="ORF">N7456_004518</name>
</gene>
<organism evidence="7 8">
    <name type="scientific">Penicillium angulare</name>
    <dbReference type="NCBI Taxonomy" id="116970"/>
    <lineage>
        <taxon>Eukaryota</taxon>
        <taxon>Fungi</taxon>
        <taxon>Dikarya</taxon>
        <taxon>Ascomycota</taxon>
        <taxon>Pezizomycotina</taxon>
        <taxon>Eurotiomycetes</taxon>
        <taxon>Eurotiomycetidae</taxon>
        <taxon>Eurotiales</taxon>
        <taxon>Aspergillaceae</taxon>
        <taxon>Penicillium</taxon>
    </lineage>
</organism>
<feature type="transmembrane region" description="Helical" evidence="6">
    <location>
        <begin position="20"/>
        <end position="44"/>
    </location>
</feature>
<evidence type="ECO:0000256" key="4">
    <source>
        <dbReference type="ARBA" id="ARBA00023136"/>
    </source>
</evidence>
<feature type="transmembrane region" description="Helical" evidence="6">
    <location>
        <begin position="259"/>
        <end position="280"/>
    </location>
</feature>
<reference evidence="7" key="1">
    <citation type="submission" date="2022-11" db="EMBL/GenBank/DDBJ databases">
        <authorList>
            <person name="Petersen C."/>
        </authorList>
    </citation>
    <scope>NUCLEOTIDE SEQUENCE</scope>
    <source>
        <strain evidence="7">IBT 30069</strain>
    </source>
</reference>
<evidence type="ECO:0000256" key="6">
    <source>
        <dbReference type="SAM" id="Phobius"/>
    </source>
</evidence>
<dbReference type="SMART" id="SM01417">
    <property type="entry name" value="Solute_trans_a"/>
    <property type="match status" value="1"/>
</dbReference>
<dbReference type="OrthoDB" id="5348404at2759"/>
<name>A0A9W9FWP4_9EURO</name>